<dbReference type="Gene3D" id="1.10.260.40">
    <property type="entry name" value="lambda repressor-like DNA-binding domains"/>
    <property type="match status" value="1"/>
</dbReference>
<reference evidence="7 8" key="1">
    <citation type="submission" date="2018-08" db="EMBL/GenBank/DDBJ databases">
        <title>A genome reference for cultivated species of the human gut microbiota.</title>
        <authorList>
            <person name="Zou Y."/>
            <person name="Xue W."/>
            <person name="Luo G."/>
        </authorList>
    </citation>
    <scope>NUCLEOTIDE SEQUENCE [LARGE SCALE GENOMIC DNA]</scope>
    <source>
        <strain evidence="7 8">AF21-53</strain>
    </source>
</reference>
<dbReference type="Proteomes" id="UP000285283">
    <property type="component" value="Unassembled WGS sequence"/>
</dbReference>
<organism evidence="7 8">
    <name type="scientific">Bacteroides uniformis</name>
    <dbReference type="NCBI Taxonomy" id="820"/>
    <lineage>
        <taxon>Bacteria</taxon>
        <taxon>Pseudomonadati</taxon>
        <taxon>Bacteroidota</taxon>
        <taxon>Bacteroidia</taxon>
        <taxon>Bacteroidales</taxon>
        <taxon>Bacteroidaceae</taxon>
        <taxon>Bacteroides</taxon>
    </lineage>
</organism>
<dbReference type="SUPFAM" id="SSF51306">
    <property type="entry name" value="LexA/Signal peptidase"/>
    <property type="match status" value="1"/>
</dbReference>
<dbReference type="GO" id="GO:0003677">
    <property type="term" value="F:DNA binding"/>
    <property type="evidence" value="ECO:0007669"/>
    <property type="project" value="UniProtKB-KW"/>
</dbReference>
<keyword evidence="2" id="KW-0238">DNA-binding</keyword>
<proteinExistence type="predicted"/>
<dbReference type="InterPro" id="IPR036286">
    <property type="entry name" value="LexA/Signal_pep-like_sf"/>
</dbReference>
<comment type="caution">
    <text evidence="7">The sequence shown here is derived from an EMBL/GenBank/DDBJ whole genome shotgun (WGS) entry which is preliminary data.</text>
</comment>
<dbReference type="InterPro" id="IPR015927">
    <property type="entry name" value="Peptidase_S24_S26A/B/C"/>
</dbReference>
<evidence type="ECO:0000256" key="1">
    <source>
        <dbReference type="ARBA" id="ARBA00023015"/>
    </source>
</evidence>
<feature type="domain" description="Peptidase S24/S26A/S26B/S26C" evidence="5">
    <location>
        <begin position="95"/>
        <end position="209"/>
    </location>
</feature>
<evidence type="ECO:0000256" key="2">
    <source>
        <dbReference type="ARBA" id="ARBA00023125"/>
    </source>
</evidence>
<dbReference type="AlphaFoldDB" id="A0A412JMI4"/>
<reference evidence="6" key="2">
    <citation type="submission" date="2022-10" db="EMBL/GenBank/DDBJ databases">
        <title>Human gut microbiome strain richness.</title>
        <authorList>
            <person name="Chen-Liaw A."/>
        </authorList>
    </citation>
    <scope>NUCLEOTIDE SEQUENCE</scope>
    <source>
        <strain evidence="6">BSD2780061687st1_G10_BSD2780061687b_171204</strain>
    </source>
</reference>
<name>A0A412JMI4_BACUN</name>
<evidence type="ECO:0000259" key="5">
    <source>
        <dbReference type="Pfam" id="PF00717"/>
    </source>
</evidence>
<gene>
    <name evidence="7" type="ORF">DWX87_14320</name>
    <name evidence="6" type="ORF">POZ22_10510</name>
</gene>
<dbReference type="PANTHER" id="PTHR40661:SF3">
    <property type="entry name" value="FELS-1 PROPHAGE TRANSCRIPTIONAL REGULATOR"/>
    <property type="match status" value="1"/>
</dbReference>
<dbReference type="CDD" id="cd06529">
    <property type="entry name" value="S24_LexA-like"/>
    <property type="match status" value="1"/>
</dbReference>
<keyword evidence="4" id="KW-0175">Coiled coil</keyword>
<dbReference type="Pfam" id="PF00717">
    <property type="entry name" value="Peptidase_S24"/>
    <property type="match status" value="1"/>
</dbReference>
<sequence>MQKDETIHERITQLVNKYGNGKNTVFASLIGSNEANVRGYRTSTMPKFDFLEKIARNIDINLDWLLTGRGSMEKQPPKSSFALSQINNDFVSIPLVDISVAAGCCGYDNPDYLEVVDTIKMPSSMVRNSEKYFCVRIKGESMSPTLLDSSYVIVRLLDCSEWQDMPDQHIYVISDTDGRSYIKRIKNRFRQHGFLVCMSDNVDKINYPNFNLEAQEINTILHAEWYFSAKMPNLNETYYDKVNQLEDDMDVMKGQMVQIQQLLRAINVK</sequence>
<evidence type="ECO:0000313" key="8">
    <source>
        <dbReference type="Proteomes" id="UP000285283"/>
    </source>
</evidence>
<keyword evidence="3" id="KW-0804">Transcription</keyword>
<evidence type="ECO:0000256" key="3">
    <source>
        <dbReference type="ARBA" id="ARBA00023163"/>
    </source>
</evidence>
<evidence type="ECO:0000313" key="6">
    <source>
        <dbReference type="EMBL" id="MDC1855204.1"/>
    </source>
</evidence>
<dbReference type="EMBL" id="JAQNSB010000014">
    <property type="protein sequence ID" value="MDC1855204.1"/>
    <property type="molecule type" value="Genomic_DNA"/>
</dbReference>
<dbReference type="EMBL" id="QRVP01000014">
    <property type="protein sequence ID" value="RGS53559.1"/>
    <property type="molecule type" value="Genomic_DNA"/>
</dbReference>
<keyword evidence="1" id="KW-0805">Transcription regulation</keyword>
<dbReference type="PANTHER" id="PTHR40661">
    <property type="match status" value="1"/>
</dbReference>
<protein>
    <submittedName>
        <fullName evidence="7">Helix-turn-helix transcriptional regulator</fullName>
    </submittedName>
</protein>
<evidence type="ECO:0000256" key="4">
    <source>
        <dbReference type="SAM" id="Coils"/>
    </source>
</evidence>
<dbReference type="Gene3D" id="2.10.109.10">
    <property type="entry name" value="Umud Fragment, subunit A"/>
    <property type="match status" value="1"/>
</dbReference>
<dbReference type="InterPro" id="IPR010982">
    <property type="entry name" value="Lambda_DNA-bd_dom_sf"/>
</dbReference>
<accession>A0A412JMI4</accession>
<dbReference type="InterPro" id="IPR039418">
    <property type="entry name" value="LexA-like"/>
</dbReference>
<dbReference type="Proteomes" id="UP001214113">
    <property type="component" value="Unassembled WGS sequence"/>
</dbReference>
<dbReference type="RefSeq" id="WP_117878950.1">
    <property type="nucleotide sequence ID" value="NZ_CAXSUA010000008.1"/>
</dbReference>
<feature type="coiled-coil region" evidence="4">
    <location>
        <begin position="235"/>
        <end position="262"/>
    </location>
</feature>
<evidence type="ECO:0000313" key="7">
    <source>
        <dbReference type="EMBL" id="RGS53559.1"/>
    </source>
</evidence>